<gene>
    <name evidence="1" type="ORF">SAMN04489793_3279</name>
</gene>
<evidence type="ECO:0000313" key="1">
    <source>
        <dbReference type="EMBL" id="SEC82329.1"/>
    </source>
</evidence>
<dbReference type="RefSeq" id="WP_068742738.1">
    <property type="nucleotide sequence ID" value="NZ_FNSA01000003.1"/>
</dbReference>
<accession>A0A1H4VMK5</accession>
<dbReference type="AlphaFoldDB" id="A0A1H4VMK5"/>
<dbReference type="OrthoDB" id="5198409at2"/>
<reference evidence="2" key="1">
    <citation type="submission" date="2016-10" db="EMBL/GenBank/DDBJ databases">
        <authorList>
            <person name="Varghese N."/>
            <person name="Submissions S."/>
        </authorList>
    </citation>
    <scope>NUCLEOTIDE SEQUENCE [LARGE SCALE GENOMIC DNA]</scope>
    <source>
        <strain evidence="2">DSM 44234</strain>
    </source>
</reference>
<proteinExistence type="predicted"/>
<evidence type="ECO:0000313" key="2">
    <source>
        <dbReference type="Proteomes" id="UP000182241"/>
    </source>
</evidence>
<organism evidence="1 2">
    <name type="scientific">Tsukamurella tyrosinosolvens</name>
    <dbReference type="NCBI Taxonomy" id="57704"/>
    <lineage>
        <taxon>Bacteria</taxon>
        <taxon>Bacillati</taxon>
        <taxon>Actinomycetota</taxon>
        <taxon>Actinomycetes</taxon>
        <taxon>Mycobacteriales</taxon>
        <taxon>Tsukamurellaceae</taxon>
        <taxon>Tsukamurella</taxon>
    </lineage>
</organism>
<protein>
    <submittedName>
        <fullName evidence="1">Uncharacterized protein</fullName>
    </submittedName>
</protein>
<sequence>MTTYTFETVRRGAQRTGACPACGKRTTRRRTFEQTVNPFNRNLDGSVKSRDEVFAAVSAEAAAWEPDFRHGACVEEDAEAAR</sequence>
<dbReference type="EMBL" id="FNSA01000003">
    <property type="protein sequence ID" value="SEC82329.1"/>
    <property type="molecule type" value="Genomic_DNA"/>
</dbReference>
<dbReference type="Proteomes" id="UP000182241">
    <property type="component" value="Unassembled WGS sequence"/>
</dbReference>
<dbReference type="STRING" id="57704.SAMN04489793_3279"/>
<keyword evidence="2" id="KW-1185">Reference proteome</keyword>
<name>A0A1H4VMK5_TSUTY</name>